<evidence type="ECO:0000313" key="1">
    <source>
        <dbReference type="EMBL" id="GAA0498774.1"/>
    </source>
</evidence>
<evidence type="ECO:0000313" key="2">
    <source>
        <dbReference type="Proteomes" id="UP001500191"/>
    </source>
</evidence>
<name>A0ABP3LEK2_9DEIO</name>
<dbReference type="Proteomes" id="UP001500191">
    <property type="component" value="Unassembled WGS sequence"/>
</dbReference>
<organism evidence="1 2">
    <name type="scientific">Deinococcus depolymerans</name>
    <dbReference type="NCBI Taxonomy" id="392408"/>
    <lineage>
        <taxon>Bacteria</taxon>
        <taxon>Thermotogati</taxon>
        <taxon>Deinococcota</taxon>
        <taxon>Deinococci</taxon>
        <taxon>Deinococcales</taxon>
        <taxon>Deinococcaceae</taxon>
        <taxon>Deinococcus</taxon>
    </lineage>
</organism>
<gene>
    <name evidence="1" type="ORF">GCM10008937_02430</name>
</gene>
<keyword evidence="2" id="KW-1185">Reference proteome</keyword>
<proteinExistence type="predicted"/>
<sequence>MILRGGAGRSGTPAWYARGTVRGVIRTPIEWAAKTIQSERMRLGELLRRVGEKRVPDVELAIR</sequence>
<protein>
    <submittedName>
        <fullName evidence="1">Uncharacterized protein</fullName>
    </submittedName>
</protein>
<reference evidence="2" key="1">
    <citation type="journal article" date="2019" name="Int. J. Syst. Evol. Microbiol.">
        <title>The Global Catalogue of Microorganisms (GCM) 10K type strain sequencing project: providing services to taxonomists for standard genome sequencing and annotation.</title>
        <authorList>
            <consortium name="The Broad Institute Genomics Platform"/>
            <consortium name="The Broad Institute Genome Sequencing Center for Infectious Disease"/>
            <person name="Wu L."/>
            <person name="Ma J."/>
        </authorList>
    </citation>
    <scope>NUCLEOTIDE SEQUENCE [LARGE SCALE GENOMIC DNA]</scope>
    <source>
        <strain evidence="2">JCM 14368</strain>
    </source>
</reference>
<dbReference type="EMBL" id="BAAADB010000003">
    <property type="protein sequence ID" value="GAA0498774.1"/>
    <property type="molecule type" value="Genomic_DNA"/>
</dbReference>
<accession>A0ABP3LEK2</accession>
<comment type="caution">
    <text evidence="1">The sequence shown here is derived from an EMBL/GenBank/DDBJ whole genome shotgun (WGS) entry which is preliminary data.</text>
</comment>